<dbReference type="Proteomes" id="UP000276133">
    <property type="component" value="Unassembled WGS sequence"/>
</dbReference>
<evidence type="ECO:0000313" key="1">
    <source>
        <dbReference type="EMBL" id="RNA15499.1"/>
    </source>
</evidence>
<sequence>MIFVNISLLSSLIEEKEKKELIYEKKWIFQILNGNKDNHLVQLMSEILNIIFLKFQKNGQWLKSKNFNFDLLVTLLLKNLDIEIVRLDACYQFFIDFPKKNPSQILESALYHNIDCLHRHTLYRQYE</sequence>
<organism evidence="1 2">
    <name type="scientific">Brachionus plicatilis</name>
    <name type="common">Marine rotifer</name>
    <name type="synonym">Brachionus muelleri</name>
    <dbReference type="NCBI Taxonomy" id="10195"/>
    <lineage>
        <taxon>Eukaryota</taxon>
        <taxon>Metazoa</taxon>
        <taxon>Spiralia</taxon>
        <taxon>Gnathifera</taxon>
        <taxon>Rotifera</taxon>
        <taxon>Eurotatoria</taxon>
        <taxon>Monogononta</taxon>
        <taxon>Pseudotrocha</taxon>
        <taxon>Ploima</taxon>
        <taxon>Brachionidae</taxon>
        <taxon>Brachionus</taxon>
    </lineage>
</organism>
<comment type="caution">
    <text evidence="1">The sequence shown here is derived from an EMBL/GenBank/DDBJ whole genome shotgun (WGS) entry which is preliminary data.</text>
</comment>
<dbReference type="EMBL" id="REGN01004936">
    <property type="protein sequence ID" value="RNA15499.1"/>
    <property type="molecule type" value="Genomic_DNA"/>
</dbReference>
<accession>A0A3M7QWA3</accession>
<evidence type="ECO:0000313" key="2">
    <source>
        <dbReference type="Proteomes" id="UP000276133"/>
    </source>
</evidence>
<name>A0A3M7QWA3_BRAPC</name>
<protein>
    <submittedName>
        <fullName evidence="1">Uncharacterized protein</fullName>
    </submittedName>
</protein>
<proteinExistence type="predicted"/>
<reference evidence="1 2" key="1">
    <citation type="journal article" date="2018" name="Sci. Rep.">
        <title>Genomic signatures of local adaptation to the degree of environmental predictability in rotifers.</title>
        <authorList>
            <person name="Franch-Gras L."/>
            <person name="Hahn C."/>
            <person name="Garcia-Roger E.M."/>
            <person name="Carmona M.J."/>
            <person name="Serra M."/>
            <person name="Gomez A."/>
        </authorList>
    </citation>
    <scope>NUCLEOTIDE SEQUENCE [LARGE SCALE GENOMIC DNA]</scope>
    <source>
        <strain evidence="1">HYR1</strain>
    </source>
</reference>
<keyword evidence="2" id="KW-1185">Reference proteome</keyword>
<dbReference type="AlphaFoldDB" id="A0A3M7QWA3"/>
<gene>
    <name evidence="1" type="ORF">BpHYR1_036450</name>
</gene>